<keyword evidence="4 8" id="KW-0862">Zinc</keyword>
<dbReference type="GO" id="GO:0006508">
    <property type="term" value="P:proteolysis"/>
    <property type="evidence" value="ECO:0007669"/>
    <property type="project" value="UniProtKB-KW"/>
</dbReference>
<comment type="caution">
    <text evidence="9">The sequence shown here is derived from an EMBL/GenBank/DDBJ whole genome shotgun (WGS) entry which is preliminary data.</text>
</comment>
<dbReference type="Proteomes" id="UP000749559">
    <property type="component" value="Unassembled WGS sequence"/>
</dbReference>
<dbReference type="Gene3D" id="2.60.120.290">
    <property type="entry name" value="Spermadhesin, CUB domain"/>
    <property type="match status" value="1"/>
</dbReference>
<proteinExistence type="predicted"/>
<evidence type="ECO:0000256" key="2">
    <source>
        <dbReference type="ARBA" id="ARBA00022723"/>
    </source>
</evidence>
<evidence type="ECO:0000256" key="8">
    <source>
        <dbReference type="RuleBase" id="RU361183"/>
    </source>
</evidence>
<dbReference type="InterPro" id="IPR035914">
    <property type="entry name" value="Sperma_CUB_dom_sf"/>
</dbReference>
<keyword evidence="2 8" id="KW-0479">Metal-binding</keyword>
<gene>
    <name evidence="9" type="ORF">OFUS_LOCUS13671</name>
</gene>
<dbReference type="PROSITE" id="PS01180">
    <property type="entry name" value="CUB"/>
    <property type="match status" value="1"/>
</dbReference>
<dbReference type="InterPro" id="IPR006026">
    <property type="entry name" value="Peptidase_Metallo"/>
</dbReference>
<reference evidence="9" key="1">
    <citation type="submission" date="2022-03" db="EMBL/GenBank/DDBJ databases">
        <authorList>
            <person name="Martin C."/>
        </authorList>
    </citation>
    <scope>NUCLEOTIDE SEQUENCE</scope>
</reference>
<name>A0A8J1UIP4_OWEFU</name>
<evidence type="ECO:0000256" key="4">
    <source>
        <dbReference type="ARBA" id="ARBA00022833"/>
    </source>
</evidence>
<dbReference type="PROSITE" id="PS51864">
    <property type="entry name" value="ASTACIN"/>
    <property type="match status" value="1"/>
</dbReference>
<dbReference type="PROSITE" id="PS01186">
    <property type="entry name" value="EGF_2"/>
    <property type="match status" value="1"/>
</dbReference>
<evidence type="ECO:0000313" key="9">
    <source>
        <dbReference type="EMBL" id="CAH1788069.1"/>
    </source>
</evidence>
<dbReference type="Pfam" id="PF01400">
    <property type="entry name" value="Astacin"/>
    <property type="match status" value="1"/>
</dbReference>
<dbReference type="SUPFAM" id="SSF55486">
    <property type="entry name" value="Metalloproteases ('zincins'), catalytic domain"/>
    <property type="match status" value="1"/>
</dbReference>
<keyword evidence="3 8" id="KW-0378">Hydrolase</keyword>
<feature type="non-terminal residue" evidence="9">
    <location>
        <position position="810"/>
    </location>
</feature>
<dbReference type="OrthoDB" id="6156706at2759"/>
<keyword evidence="1 8" id="KW-0645">Protease</keyword>
<comment type="cofactor">
    <cofactor evidence="8">
        <name>Zn(2+)</name>
        <dbReference type="ChEBI" id="CHEBI:29105"/>
    </cofactor>
    <text evidence="8">Binds 1 zinc ion per subunit.</text>
</comment>
<evidence type="ECO:0000313" key="10">
    <source>
        <dbReference type="Proteomes" id="UP000749559"/>
    </source>
</evidence>
<dbReference type="SMART" id="SM00042">
    <property type="entry name" value="CUB"/>
    <property type="match status" value="1"/>
</dbReference>
<keyword evidence="6" id="KW-1015">Disulfide bond</keyword>
<dbReference type="EC" id="3.4.24.-" evidence="8"/>
<sequence>ATLFSQEAASHNQDVTSPNLDVTSPNLDVKLHNRLKRSLKKELNKGWDVKTVPYYYDDTFSSSERSIIATAIEQWSGKTCLVFQLLQGPTAGTKYIHIHKLNTDVCSAKQSVQDKQELGLGSSCFKVSLIVRHIGFLLGFSNEQQRPDRDNHITLIPGNVDPTQLGQFEKLAWFKMQHFGIPYDLASIMHGSSVAFSNTSGSVTMVTVDPEKQGIMGQEVGVSFYDAKLINYKICARECPDYNTLDWSECQHGGYRNPENCPECLCPDGWEGDRCQSPMAPVNASCGGSVIAMFTPQYIESPGYGTTGYTKGQQCTWRITTLPGADEEILIDFVSPSSLHCPMVGGQKACVSDWLQVRFTDTVGNGPRYCCEFPTRQFVSQGTEVLVLFRSHLLTPGEVAAPNTGFRLSYKLRARVTPIPCKILQLSGISSHRASYMAGRYTLQPHTYNSRPVYRRFNTQEQIFYDGTFWKVALSYFSTGKIRVNDSVPVPELISAIWEVDGGGSWIQDDAVTLKCSSAPCEKILIANVESPGVYKLLPGLSNNRPAYKHLYDGIYLYSVTHLGRHHWIIGGILGHINQNIEAVVQSSVEDPVEITETWNSTVPDPVISCFEGIDVCDHILIRSTNYESTGAYDKNGAYKIDGHLVNGHPSYTLQDGTLTLSYVIKDDLDQFWTISPTPGEPGSSAEVTIRADTPDISPETITEWYLYTGGVAIPDNSITSDCIPARSWCSKIYIGYLDPTIPRKKYFGIFKIDYSSTLSGKYIYKHEDRSKFFYASSNRWFIGTTPGSTRQVIQFNDAAYYPEDIEQGA</sequence>
<dbReference type="PANTHER" id="PTHR10127">
    <property type="entry name" value="DISCOIDIN, CUB, EGF, LAMININ , AND ZINC METALLOPROTEASE DOMAIN CONTAINING"/>
    <property type="match status" value="1"/>
</dbReference>
<dbReference type="CDD" id="cd00041">
    <property type="entry name" value="CUB"/>
    <property type="match status" value="1"/>
</dbReference>
<dbReference type="InterPro" id="IPR000859">
    <property type="entry name" value="CUB_dom"/>
</dbReference>
<protein>
    <recommendedName>
        <fullName evidence="8">Metalloendopeptidase</fullName>
        <ecNumber evidence="8">3.4.24.-</ecNumber>
    </recommendedName>
</protein>
<dbReference type="GO" id="GO:0004222">
    <property type="term" value="F:metalloendopeptidase activity"/>
    <property type="evidence" value="ECO:0007669"/>
    <property type="project" value="UniProtKB-UniRule"/>
</dbReference>
<dbReference type="InterPro" id="IPR000742">
    <property type="entry name" value="EGF"/>
</dbReference>
<evidence type="ECO:0000256" key="6">
    <source>
        <dbReference type="ARBA" id="ARBA00023157"/>
    </source>
</evidence>
<dbReference type="PANTHER" id="PTHR10127:SF780">
    <property type="entry name" value="METALLOENDOPEPTIDASE"/>
    <property type="match status" value="1"/>
</dbReference>
<comment type="caution">
    <text evidence="7">Lacks conserved residue(s) required for the propagation of feature annotation.</text>
</comment>
<keyword evidence="10" id="KW-1185">Reference proteome</keyword>
<evidence type="ECO:0000256" key="3">
    <source>
        <dbReference type="ARBA" id="ARBA00022801"/>
    </source>
</evidence>
<evidence type="ECO:0000256" key="5">
    <source>
        <dbReference type="ARBA" id="ARBA00023049"/>
    </source>
</evidence>
<dbReference type="GO" id="GO:0008270">
    <property type="term" value="F:zinc ion binding"/>
    <property type="evidence" value="ECO:0007669"/>
    <property type="project" value="InterPro"/>
</dbReference>
<dbReference type="EMBL" id="CAIIXF020000007">
    <property type="protein sequence ID" value="CAH1788069.1"/>
    <property type="molecule type" value="Genomic_DNA"/>
</dbReference>
<accession>A0A8J1UIP4</accession>
<dbReference type="InterPro" id="IPR024079">
    <property type="entry name" value="MetalloPept_cat_dom_sf"/>
</dbReference>
<evidence type="ECO:0000256" key="1">
    <source>
        <dbReference type="ARBA" id="ARBA00022670"/>
    </source>
</evidence>
<dbReference type="InterPro" id="IPR001506">
    <property type="entry name" value="Peptidase_M12A"/>
</dbReference>
<feature type="non-terminal residue" evidence="9">
    <location>
        <position position="1"/>
    </location>
</feature>
<dbReference type="Gene3D" id="3.40.390.10">
    <property type="entry name" value="Collagenase (Catalytic Domain)"/>
    <property type="match status" value="1"/>
</dbReference>
<organism evidence="9 10">
    <name type="scientific">Owenia fusiformis</name>
    <name type="common">Polychaete worm</name>
    <dbReference type="NCBI Taxonomy" id="6347"/>
    <lineage>
        <taxon>Eukaryota</taxon>
        <taxon>Metazoa</taxon>
        <taxon>Spiralia</taxon>
        <taxon>Lophotrochozoa</taxon>
        <taxon>Annelida</taxon>
        <taxon>Polychaeta</taxon>
        <taxon>Sedentaria</taxon>
        <taxon>Canalipalpata</taxon>
        <taxon>Sabellida</taxon>
        <taxon>Oweniida</taxon>
        <taxon>Oweniidae</taxon>
        <taxon>Owenia</taxon>
    </lineage>
</organism>
<evidence type="ECO:0000256" key="7">
    <source>
        <dbReference type="PROSITE-ProRule" id="PRU00059"/>
    </source>
</evidence>
<dbReference type="SMART" id="SM00235">
    <property type="entry name" value="ZnMc"/>
    <property type="match status" value="1"/>
</dbReference>
<dbReference type="AlphaFoldDB" id="A0A8J1UIP4"/>
<keyword evidence="5 8" id="KW-0482">Metalloprotease</keyword>
<dbReference type="SUPFAM" id="SSF49854">
    <property type="entry name" value="Spermadhesin, CUB domain"/>
    <property type="match status" value="1"/>
</dbReference>
<dbReference type="PRINTS" id="PR00480">
    <property type="entry name" value="ASTACIN"/>
</dbReference>